<evidence type="ECO:0000256" key="1">
    <source>
        <dbReference type="SAM" id="MobiDB-lite"/>
    </source>
</evidence>
<evidence type="ECO:0000313" key="2">
    <source>
        <dbReference type="EMBL" id="AEK44183.1"/>
    </source>
</evidence>
<reference evidence="2 3" key="1">
    <citation type="journal article" date="2011" name="J. Bacteriol.">
        <title>Whole genome sequence of the rifamycin B-producing strain Amycolatopsis mediterranei S699.</title>
        <authorList>
            <person name="Verma M."/>
            <person name="Kaur J."/>
            <person name="Kumar M."/>
            <person name="Kumari K."/>
            <person name="Saxena A."/>
            <person name="Anand S."/>
            <person name="Nigam A."/>
            <person name="Ravi V."/>
            <person name="Raghuvanshi S."/>
            <person name="Khurana P."/>
            <person name="Tyagi A.K."/>
            <person name="Khurana J.P."/>
            <person name="Lal R."/>
        </authorList>
    </citation>
    <scope>NUCLEOTIDE SEQUENCE [LARGE SCALE GENOMIC DNA]</scope>
    <source>
        <strain evidence="2 3">S699</strain>
    </source>
</reference>
<accession>A0A9R0P0S4</accession>
<evidence type="ECO:0000313" key="3">
    <source>
        <dbReference type="Proteomes" id="UP000006138"/>
    </source>
</evidence>
<feature type="region of interest" description="Disordered" evidence="1">
    <location>
        <begin position="1"/>
        <end position="68"/>
    </location>
</feature>
<dbReference type="Proteomes" id="UP000006138">
    <property type="component" value="Chromosome"/>
</dbReference>
<proteinExistence type="predicted"/>
<dbReference type="KEGG" id="amn:RAM_28530"/>
<name>A0A9R0P0S4_AMYMS</name>
<dbReference type="EMBL" id="CP002896">
    <property type="protein sequence ID" value="AEK44183.1"/>
    <property type="molecule type" value="Genomic_DNA"/>
</dbReference>
<sequence>MSAPDLGGATPKWPDRTEGCDDHCDTVRAGSPANRTSRVPTRMRQPKVAPPRQPDPFALSREQRRRGARVVASAADDAGDCARLLAILGLNPADGLTAPEGRL</sequence>
<protein>
    <submittedName>
        <fullName evidence="2">Uncharacterized protein</fullName>
    </submittedName>
</protein>
<organism evidence="2 3">
    <name type="scientific">Amycolatopsis mediterranei (strain S699)</name>
    <name type="common">Nocardia mediterranei</name>
    <dbReference type="NCBI Taxonomy" id="713604"/>
    <lineage>
        <taxon>Bacteria</taxon>
        <taxon>Bacillati</taxon>
        <taxon>Actinomycetota</taxon>
        <taxon>Actinomycetes</taxon>
        <taxon>Pseudonocardiales</taxon>
        <taxon>Pseudonocardiaceae</taxon>
        <taxon>Amycolatopsis</taxon>
    </lineage>
</organism>
<feature type="compositionally biased region" description="Basic and acidic residues" evidence="1">
    <location>
        <begin position="13"/>
        <end position="26"/>
    </location>
</feature>
<dbReference type="AlphaFoldDB" id="A0A9R0P0S4"/>
<keyword evidence="3" id="KW-1185">Reference proteome</keyword>
<gene>
    <name evidence="2" type="ordered locus">RAM_28530</name>
</gene>